<evidence type="ECO:0000313" key="3">
    <source>
        <dbReference type="EMBL" id="CAD7012490.1"/>
    </source>
</evidence>
<dbReference type="EMBL" id="CAJHJT010000056">
    <property type="protein sequence ID" value="CAD7012490.1"/>
    <property type="molecule type" value="Genomic_DNA"/>
</dbReference>
<name>A0A811VAZ4_CERCA</name>
<dbReference type="AlphaFoldDB" id="A0A811VAZ4"/>
<feature type="compositionally biased region" description="Polar residues" evidence="1">
    <location>
        <begin position="1"/>
        <end position="21"/>
    </location>
</feature>
<keyword evidence="2" id="KW-0472">Membrane</keyword>
<evidence type="ECO:0000256" key="2">
    <source>
        <dbReference type="SAM" id="Phobius"/>
    </source>
</evidence>
<gene>
    <name evidence="3" type="ORF">CCAP1982_LOCUS20567</name>
</gene>
<feature type="region of interest" description="Disordered" evidence="1">
    <location>
        <begin position="89"/>
        <end position="108"/>
    </location>
</feature>
<dbReference type="Proteomes" id="UP000606786">
    <property type="component" value="Unassembled WGS sequence"/>
</dbReference>
<evidence type="ECO:0000256" key="1">
    <source>
        <dbReference type="SAM" id="MobiDB-lite"/>
    </source>
</evidence>
<keyword evidence="2" id="KW-1133">Transmembrane helix</keyword>
<reference evidence="3" key="1">
    <citation type="submission" date="2020-11" db="EMBL/GenBank/DDBJ databases">
        <authorList>
            <person name="Whitehead M."/>
        </authorList>
    </citation>
    <scope>NUCLEOTIDE SEQUENCE</scope>
    <source>
        <strain evidence="3">EGII</strain>
    </source>
</reference>
<feature type="region of interest" description="Disordered" evidence="1">
    <location>
        <begin position="1"/>
        <end position="52"/>
    </location>
</feature>
<feature type="compositionally biased region" description="Low complexity" evidence="1">
    <location>
        <begin position="22"/>
        <end position="51"/>
    </location>
</feature>
<evidence type="ECO:0000313" key="4">
    <source>
        <dbReference type="Proteomes" id="UP000606786"/>
    </source>
</evidence>
<sequence length="190" mass="20581">MQSTDSGDGAKNFNQHITSHLASSSSTAPGATAAAAAATTTTTLTNATTPAQQHYNKVNESNSNTPSKNPFKQALPTTQWRNEEPIVTTTQRQNGKNTNYKHNAPHGIEADPAAIKTPGRHYVTQAQTQPPLPPPDDCRQEDYRAAGSIATFKNWMIGWRGSRQLVLIIVAIALLLDNMLLTTVVDLLYT</sequence>
<keyword evidence="2" id="KW-0812">Transmembrane</keyword>
<accession>A0A811VAZ4</accession>
<organism evidence="3 4">
    <name type="scientific">Ceratitis capitata</name>
    <name type="common">Mediterranean fruit fly</name>
    <name type="synonym">Tephritis capitata</name>
    <dbReference type="NCBI Taxonomy" id="7213"/>
    <lineage>
        <taxon>Eukaryota</taxon>
        <taxon>Metazoa</taxon>
        <taxon>Ecdysozoa</taxon>
        <taxon>Arthropoda</taxon>
        <taxon>Hexapoda</taxon>
        <taxon>Insecta</taxon>
        <taxon>Pterygota</taxon>
        <taxon>Neoptera</taxon>
        <taxon>Endopterygota</taxon>
        <taxon>Diptera</taxon>
        <taxon>Brachycera</taxon>
        <taxon>Muscomorpha</taxon>
        <taxon>Tephritoidea</taxon>
        <taxon>Tephritidae</taxon>
        <taxon>Ceratitis</taxon>
        <taxon>Ceratitis</taxon>
    </lineage>
</organism>
<protein>
    <submittedName>
        <fullName evidence="3">(Mediterranean fruit fly) hypothetical protein</fullName>
    </submittedName>
</protein>
<proteinExistence type="predicted"/>
<keyword evidence="4" id="KW-1185">Reference proteome</keyword>
<comment type="caution">
    <text evidence="3">The sequence shown here is derived from an EMBL/GenBank/DDBJ whole genome shotgun (WGS) entry which is preliminary data.</text>
</comment>
<feature type="compositionally biased region" description="Polar residues" evidence="1">
    <location>
        <begin position="89"/>
        <end position="101"/>
    </location>
</feature>
<feature type="transmembrane region" description="Helical" evidence="2">
    <location>
        <begin position="165"/>
        <end position="189"/>
    </location>
</feature>
<dbReference type="OrthoDB" id="5086884at2759"/>